<dbReference type="InterPro" id="IPR051223">
    <property type="entry name" value="Polycystin"/>
</dbReference>
<protein>
    <submittedName>
        <fullName evidence="20">Polycystic kidney disease protein 1-like 2</fullName>
    </submittedName>
</protein>
<dbReference type="InterPro" id="IPR043159">
    <property type="entry name" value="Lectin_gal-bd_sf"/>
</dbReference>
<keyword evidence="4 15" id="KW-0732">Signal</keyword>
<evidence type="ECO:0000256" key="1">
    <source>
        <dbReference type="ARBA" id="ARBA00004141"/>
    </source>
</evidence>
<name>A0AAV1ELI6_XYRNO</name>
<feature type="transmembrane region" description="Helical" evidence="14">
    <location>
        <begin position="2395"/>
        <end position="2421"/>
    </location>
</feature>
<dbReference type="GO" id="GO:0050982">
    <property type="term" value="P:detection of mechanical stimulus"/>
    <property type="evidence" value="ECO:0007669"/>
    <property type="project" value="TreeGrafter"/>
</dbReference>
<dbReference type="InterPro" id="IPR003915">
    <property type="entry name" value="PKD_2"/>
</dbReference>
<dbReference type="InterPro" id="IPR057244">
    <property type="entry name" value="GAIN_B"/>
</dbReference>
<feature type="compositionally biased region" description="Polar residues" evidence="13">
    <location>
        <begin position="2467"/>
        <end position="2485"/>
    </location>
</feature>
<dbReference type="InterPro" id="IPR016186">
    <property type="entry name" value="C-type_lectin-like/link_sf"/>
</dbReference>
<dbReference type="Pfam" id="PF02010">
    <property type="entry name" value="REJ"/>
    <property type="match status" value="1"/>
</dbReference>
<evidence type="ECO:0000259" key="17">
    <source>
        <dbReference type="PROSITE" id="PS50095"/>
    </source>
</evidence>
<evidence type="ECO:0000256" key="4">
    <source>
        <dbReference type="ARBA" id="ARBA00022729"/>
    </source>
</evidence>
<dbReference type="InterPro" id="IPR000203">
    <property type="entry name" value="GPS"/>
</dbReference>
<dbReference type="InterPro" id="IPR000922">
    <property type="entry name" value="Lectin_gal-bd_dom"/>
</dbReference>
<evidence type="ECO:0000256" key="15">
    <source>
        <dbReference type="SAM" id="SignalP"/>
    </source>
</evidence>
<evidence type="ECO:0000256" key="8">
    <source>
        <dbReference type="ARBA" id="ARBA00023136"/>
    </source>
</evidence>
<dbReference type="CDD" id="cd00037">
    <property type="entry name" value="CLECT"/>
    <property type="match status" value="1"/>
</dbReference>
<dbReference type="EMBL" id="OY660864">
    <property type="protein sequence ID" value="CAJ1049632.1"/>
    <property type="molecule type" value="Genomic_DNA"/>
</dbReference>
<dbReference type="SUPFAM" id="SSF56436">
    <property type="entry name" value="C-type lectin-like"/>
    <property type="match status" value="1"/>
</dbReference>
<dbReference type="SMART" id="SM00308">
    <property type="entry name" value="LH2"/>
    <property type="match status" value="1"/>
</dbReference>
<keyword evidence="9" id="KW-1015">Disulfide bond</keyword>
<dbReference type="GO" id="GO:0005509">
    <property type="term" value="F:calcium ion binding"/>
    <property type="evidence" value="ECO:0007669"/>
    <property type="project" value="InterPro"/>
</dbReference>
<comment type="caution">
    <text evidence="12">Lacks conserved residue(s) required for the propagation of feature annotation.</text>
</comment>
<feature type="transmembrane region" description="Helical" evidence="14">
    <location>
        <begin position="2245"/>
        <end position="2262"/>
    </location>
</feature>
<evidence type="ECO:0000256" key="7">
    <source>
        <dbReference type="ARBA" id="ARBA00022989"/>
    </source>
</evidence>
<feature type="signal peptide" evidence="15">
    <location>
        <begin position="1"/>
        <end position="22"/>
    </location>
</feature>
<feature type="region of interest" description="Disordered" evidence="13">
    <location>
        <begin position="1619"/>
        <end position="1651"/>
    </location>
</feature>
<feature type="transmembrane region" description="Helical" evidence="14">
    <location>
        <begin position="2207"/>
        <end position="2225"/>
    </location>
</feature>
<feature type="disulfide bond" evidence="11">
    <location>
        <begin position="2055"/>
        <end position="2068"/>
    </location>
</feature>
<feature type="chain" id="PRO_5043886265" evidence="15">
    <location>
        <begin position="23"/>
        <end position="2485"/>
    </location>
</feature>
<dbReference type="Pfam" id="PF01477">
    <property type="entry name" value="PLAT"/>
    <property type="match status" value="1"/>
</dbReference>
<feature type="region of interest" description="Disordered" evidence="13">
    <location>
        <begin position="2456"/>
        <end position="2485"/>
    </location>
</feature>
<comment type="similarity">
    <text evidence="2">Belongs to the polycystin family.</text>
</comment>
<comment type="subcellular location">
    <subcellularLocation>
        <location evidence="1">Membrane</location>
        <topology evidence="1">Multi-pass membrane protein</topology>
    </subcellularLocation>
</comment>
<proteinExistence type="inferred from homology"/>
<keyword evidence="7 14" id="KW-1133">Transmembrane helix</keyword>
<dbReference type="Gene3D" id="2.60.60.20">
    <property type="entry name" value="PLAT/LH2 domain"/>
    <property type="match status" value="1"/>
</dbReference>
<dbReference type="FunFam" id="1.10.287.70:FF:000086">
    <property type="entry name" value="Polycystic kidney disease 2"/>
    <property type="match status" value="1"/>
</dbReference>
<evidence type="ECO:0000313" key="21">
    <source>
        <dbReference type="Proteomes" id="UP001178508"/>
    </source>
</evidence>
<dbReference type="PROSITE" id="PS50095">
    <property type="entry name" value="PLAT"/>
    <property type="match status" value="1"/>
</dbReference>
<keyword evidence="6" id="KW-0677">Repeat</keyword>
<keyword evidence="3 14" id="KW-0812">Transmembrane</keyword>
<dbReference type="Pfam" id="PF01825">
    <property type="entry name" value="GPS"/>
    <property type="match status" value="1"/>
</dbReference>
<evidence type="ECO:0000313" key="20">
    <source>
        <dbReference type="EMBL" id="CAJ1049632.1"/>
    </source>
</evidence>
<keyword evidence="10" id="KW-0325">Glycoprotein</keyword>
<dbReference type="Pfam" id="PF02140">
    <property type="entry name" value="SUEL_Lectin"/>
    <property type="match status" value="1"/>
</dbReference>
<evidence type="ECO:0000256" key="3">
    <source>
        <dbReference type="ARBA" id="ARBA00022692"/>
    </source>
</evidence>
<dbReference type="Pfam" id="PF20519">
    <property type="entry name" value="Polycystin_dom"/>
    <property type="match status" value="1"/>
</dbReference>
<feature type="transmembrane region" description="Helical" evidence="14">
    <location>
        <begin position="1959"/>
        <end position="1981"/>
    </location>
</feature>
<dbReference type="InterPro" id="IPR013122">
    <property type="entry name" value="PKD1_2_channel"/>
</dbReference>
<dbReference type="Gene3D" id="2.60.220.50">
    <property type="match status" value="1"/>
</dbReference>
<feature type="transmembrane region" description="Helical" evidence="14">
    <location>
        <begin position="1833"/>
        <end position="1855"/>
    </location>
</feature>
<evidence type="ECO:0000256" key="12">
    <source>
        <dbReference type="PROSITE-ProRule" id="PRU00152"/>
    </source>
</evidence>
<feature type="domain" description="SUEL-type lectin" evidence="19">
    <location>
        <begin position="167"/>
        <end position="259"/>
    </location>
</feature>
<keyword evidence="5" id="KW-0430">Lectin</keyword>
<keyword evidence="21" id="KW-1185">Reference proteome</keyword>
<evidence type="ECO:0000259" key="16">
    <source>
        <dbReference type="PROSITE" id="PS50041"/>
    </source>
</evidence>
<dbReference type="Gene3D" id="2.60.120.740">
    <property type="match status" value="1"/>
</dbReference>
<evidence type="ECO:0000259" key="19">
    <source>
        <dbReference type="PROSITE" id="PS50228"/>
    </source>
</evidence>
<evidence type="ECO:0000256" key="10">
    <source>
        <dbReference type="ARBA" id="ARBA00023180"/>
    </source>
</evidence>
<dbReference type="SMART" id="SM00034">
    <property type="entry name" value="CLECT"/>
    <property type="match status" value="1"/>
</dbReference>
<dbReference type="PROSITE" id="PS50041">
    <property type="entry name" value="C_TYPE_LECTIN_2"/>
    <property type="match status" value="1"/>
</dbReference>
<sequence>MGSTTLPTLTLLVLSLSWACYAEDDAKGLSCPEYQEGFDGSCYEFVGLERPFLGAQGWCERGGGHLAFILNDEIQQFLQKHLKQEKDWWLGLAPAAPNLTLDTASSEGSLAWLDGSDVSYNNWGNMPDAQAACGHILRHSGFQWEATGNCSQEMSFICQFESGKSIACDGQNATVQCGSGQVIEIDDSFYGRKTIHYCRSKLAAMTTSPVEECSWIDVTESVSAHCQGLQACQAPANLGSFGEPCPLLRSYLSVEYRCKDGLHLTMRKLAAVSDDVSITVKWLLHPFEGNLTCTVNAGDGHNIDPYSPEEMESTVMHKYSRPGVFMVGVECTTSDWHVTAQKAITIQEPVREFGVITCSSRNMSADGAKCSALYGWPVHLQVVVEAGTNVTYTIKHEDHVVENLSVDRGVEPHNMTLSISVLERLGHGCHNLTLTASNKVTAHTVSSHLELCLLEPVGGLQASVMAKEDECPDSPDLIIGVSLEQGPPAELLFTLTGAKNNISEIRDMLNSSLQAFTFSNPLEGLLRVNVQAMNALSASDVDVDLENILQVCQNYSDLSADIYGDKNESTEESVDLKITATPDTVVDYTQSVTLNISGAESLPSEGLTFKWKCRGNCKCKNRTRGETHVIESSCLPNPFEAFKYVLTVSRPTWFRKEVDLASASTCVTVAPQEFKDVTISCDDCASINIKAHVKLRLNCGTTCPDVVWFIEDPRPLKGGLKKCYQEAGTRPPINEQDGKTEYVVPSKYLEISRDKMQKISVIVYGKKEAGFAKFTLPIPGPDPPEPADPTSPSCSISPLSGTVLEAFDISCETSPFCSEGCLYCFKTDTGKHLRCSNTNEVKSVFLPLGDENNDYSLSVIVTVQNEHEKATATITTQVLKSSSSSSVEALTSAVEDSMSQLEQQGLLSGEALGQIFTSVSDMLNTEPANEQKDARKKLREQMLTKMNTVLLNSPSNTTQGVQVTARAVVGLTQRPDELSPNAQEEAGSLLVDLSSSLNSVSVNQDGGDDEVAQAAAPIVEAASNILNVSTNKKVSDFLLTGINNVQSALLNNKKLDGEPAIIDSGHISVYVNRVSPENMQMKDINVQKNSSSRFSFPTLPSYIVSPTEPVDVRMMSFETNPYSWKEDNITGAVGSVTLTRANGSVIPVENLPEEIEILLPRLDVGQEDSTVLDLANYSTVIIDVPSPDVTLVLKMEPSEDISFILFLGYKDYPDEENYVAKTHIPLQNSKEEEKYTWVLSPKDRTGDVGVHYLVIRPIVEPGVKSINATVSVVTIAAQCKYWNETGSTWSEDGCRVGPLTTPLVTQCLCNHLTFFGSSFFVMPNLVDVSRTAELFATFTNNPVVVCFVGAIFAAYLLVVVWARRKDIQDSTKVKITVLEDNDPLAEYRYMLSVNTGHRHGASTSSQVTITLHGTEGESEPHHLTDPEKPVFERGGMDMFLLTTHFSLGDLQSIRLWHDNSGAHPAWYVNKVMVQDLESGQKWHFLCNSWLAVDVGECTLDKVFPVATEMDLKRFSNLFFMKTAKDFRDGHIWFSVISRPPCSTFTRVQRVSCCFSLLLCTMLTSIMFWGVPTDPSEQTMDLGHIEFTWQQVMIGIQSSIIMFPINLLIVSIFRNTRPRDKTATKSDASKQAKTGRVSPSQTSSPQKELKDITPDTVIKDIKRIAQSLSKAMKSPMPDLQLQPGQQVDINTLLSLVEDIIRKQNRAAADFYTDNAKSDRSMILSLGAVNLQENSGWSSPEKTSDEAQKKRTNSRYLYRQLCHVEKELDMLGPYRFPNPDSYNRAVQQVQGMKGLLEFHLPLSSLEGDQLDRSPSPEESINGNSSKKCCQGGLPWWFVFVGWTLVIATSCVSGYFTMMYGLTYGKDRSISWLISMMVSFFESLFVTQPLKVLGFAAFFALVLKKVDQEEYGEPQIDDSLRNSDDPDTVRAARRDSTCSFYQPPPPTDIERMRNNMIKEQKVFALFREILTYMGFMWMLLLVAYGQRDPNAYFLTQHIRQSFSKGVSDTMSIQDVFDWANTTLLSSLFGEYPGFITDGNSKLVGNARLRQVRVQKDSCDVAPSMQKSTKGCHAPYSWELEDMGSYSPGWSSVMQDNTSMNLHSPWTYQSQGKLRALPVWGSVRLYRGGGFVVDLGPDLQNSSSILQYLYDNTWFDVYTQAIFVEFTVYNANVNLFCIATLILETTAIGAFQFRSELQNVRLYQSTGGLHIFVMASEVIYFLFIIYYMFSQGKLMKQHRWAYFKSKWNLLELAIIILSWSALSVFIKRTLLGMRDMEYYQNNKDQYASFHETAKADAVLGYLIAFLVLLATVKLWHLLRLNPKLHMITATLQRAWTDISGFLVVMTIMFLAYSIASNVMYGWKLYSYRTLLDAGLTMISLQLGIFNYEEVLSYNPVLGAFLIGSCIVFMTFVVLNLFISVILVAFSQEQIHHKPSEEEEIVDLMLMKICSLFGVKCKTQGSEGQTERPGVSSVSHNGLSTISSGNICEG</sequence>
<dbReference type="GO" id="GO:0005262">
    <property type="term" value="F:calcium channel activity"/>
    <property type="evidence" value="ECO:0007669"/>
    <property type="project" value="TreeGrafter"/>
</dbReference>
<feature type="domain" description="GAIN-B" evidence="18">
    <location>
        <begin position="1160"/>
        <end position="1329"/>
    </location>
</feature>
<dbReference type="PANTHER" id="PTHR10877:SF134">
    <property type="entry name" value="POLYCYSTIN-1-LIKE PROTEIN 2"/>
    <property type="match status" value="1"/>
</dbReference>
<feature type="compositionally biased region" description="Polar residues" evidence="13">
    <location>
        <begin position="1630"/>
        <end position="1645"/>
    </location>
</feature>
<dbReference type="GO" id="GO:0030246">
    <property type="term" value="F:carbohydrate binding"/>
    <property type="evidence" value="ECO:0007669"/>
    <property type="project" value="UniProtKB-KW"/>
</dbReference>
<dbReference type="PROSITE" id="PS50228">
    <property type="entry name" value="SUEL_LECTIN"/>
    <property type="match status" value="1"/>
</dbReference>
<dbReference type="PANTHER" id="PTHR10877">
    <property type="entry name" value="POLYCYSTIN FAMILY MEMBER"/>
    <property type="match status" value="1"/>
</dbReference>
<dbReference type="SMART" id="SM00303">
    <property type="entry name" value="GPS"/>
    <property type="match status" value="1"/>
</dbReference>
<dbReference type="FunFam" id="2.60.60.20:FF:000008">
    <property type="entry name" value="Polycystic kidney disease 1-like 2, isoform CRA_a"/>
    <property type="match status" value="1"/>
</dbReference>
<dbReference type="InterPro" id="IPR046338">
    <property type="entry name" value="GAIN_dom_sf"/>
</dbReference>
<feature type="transmembrane region" description="Helical" evidence="14">
    <location>
        <begin position="1552"/>
        <end position="1571"/>
    </location>
</feature>
<evidence type="ECO:0000256" key="13">
    <source>
        <dbReference type="SAM" id="MobiDB-lite"/>
    </source>
</evidence>
<dbReference type="Proteomes" id="UP001178508">
    <property type="component" value="Chromosome 1"/>
</dbReference>
<feature type="transmembrane region" description="Helical" evidence="14">
    <location>
        <begin position="1591"/>
        <end position="1612"/>
    </location>
</feature>
<dbReference type="SUPFAM" id="SSF49723">
    <property type="entry name" value="Lipase/lipooxygenase domain (PLAT/LH2 domain)"/>
    <property type="match status" value="1"/>
</dbReference>
<dbReference type="InterPro" id="IPR002859">
    <property type="entry name" value="PKD/REJ-like"/>
</dbReference>
<organism evidence="20 21">
    <name type="scientific">Xyrichtys novacula</name>
    <name type="common">Pearly razorfish</name>
    <name type="synonym">Hemipteronotus novacula</name>
    <dbReference type="NCBI Taxonomy" id="13765"/>
    <lineage>
        <taxon>Eukaryota</taxon>
        <taxon>Metazoa</taxon>
        <taxon>Chordata</taxon>
        <taxon>Craniata</taxon>
        <taxon>Vertebrata</taxon>
        <taxon>Euteleostomi</taxon>
        <taxon>Actinopterygii</taxon>
        <taxon>Neopterygii</taxon>
        <taxon>Teleostei</taxon>
        <taxon>Neoteleostei</taxon>
        <taxon>Acanthomorphata</taxon>
        <taxon>Eupercaria</taxon>
        <taxon>Labriformes</taxon>
        <taxon>Labridae</taxon>
        <taxon>Xyrichtys</taxon>
    </lineage>
</organism>
<feature type="transmembrane region" description="Helical" evidence="14">
    <location>
        <begin position="2294"/>
        <end position="2314"/>
    </location>
</feature>
<evidence type="ECO:0000256" key="9">
    <source>
        <dbReference type="ARBA" id="ARBA00023157"/>
    </source>
</evidence>
<dbReference type="CDD" id="cd01752">
    <property type="entry name" value="PLAT_polycystin"/>
    <property type="match status" value="1"/>
</dbReference>
<feature type="transmembrane region" description="Helical" evidence="14">
    <location>
        <begin position="1867"/>
        <end position="1900"/>
    </location>
</feature>
<dbReference type="CDD" id="cd22831">
    <property type="entry name" value="Gal_Rha_Lectin_PKD1L2"/>
    <property type="match status" value="1"/>
</dbReference>
<feature type="transmembrane region" description="Helical" evidence="14">
    <location>
        <begin position="1342"/>
        <end position="1362"/>
    </location>
</feature>
<dbReference type="Gene3D" id="3.10.100.10">
    <property type="entry name" value="Mannose-Binding Protein A, subunit A"/>
    <property type="match status" value="1"/>
</dbReference>
<evidence type="ECO:0000256" key="14">
    <source>
        <dbReference type="SAM" id="Phobius"/>
    </source>
</evidence>
<dbReference type="InterPro" id="IPR001024">
    <property type="entry name" value="PLAT/LH2_dom"/>
</dbReference>
<dbReference type="Pfam" id="PF00059">
    <property type="entry name" value="Lectin_C"/>
    <property type="match status" value="1"/>
</dbReference>
<gene>
    <name evidence="20" type="ORF">XNOV1_A023986</name>
</gene>
<keyword evidence="8 14" id="KW-0472">Membrane</keyword>
<dbReference type="InterPro" id="IPR042060">
    <property type="entry name" value="PLAT_polycystin1"/>
</dbReference>
<dbReference type="Pfam" id="PF08016">
    <property type="entry name" value="PKD_channel"/>
    <property type="match status" value="1"/>
</dbReference>
<evidence type="ECO:0000259" key="18">
    <source>
        <dbReference type="PROSITE" id="PS50221"/>
    </source>
</evidence>
<evidence type="ECO:0000256" key="5">
    <source>
        <dbReference type="ARBA" id="ARBA00022734"/>
    </source>
</evidence>
<feature type="domain" description="PLAT" evidence="17">
    <location>
        <begin position="1387"/>
        <end position="1504"/>
    </location>
</feature>
<evidence type="ECO:0000256" key="6">
    <source>
        <dbReference type="ARBA" id="ARBA00022737"/>
    </source>
</evidence>
<feature type="transmembrane region" description="Helical" evidence="14">
    <location>
        <begin position="2334"/>
        <end position="2358"/>
    </location>
</feature>
<dbReference type="InterPro" id="IPR016187">
    <property type="entry name" value="CTDL_fold"/>
</dbReference>
<dbReference type="PRINTS" id="PR01433">
    <property type="entry name" value="POLYCYSTIN2"/>
</dbReference>
<feature type="compositionally biased region" description="Basic and acidic residues" evidence="13">
    <location>
        <begin position="1619"/>
        <end position="1629"/>
    </location>
</feature>
<accession>A0AAV1ELI6</accession>
<dbReference type="InterPro" id="IPR001304">
    <property type="entry name" value="C-type_lectin-like"/>
</dbReference>
<feature type="domain" description="C-type lectin" evidence="16">
    <location>
        <begin position="38"/>
        <end position="159"/>
    </location>
</feature>
<reference evidence="20" key="1">
    <citation type="submission" date="2023-08" db="EMBL/GenBank/DDBJ databases">
        <authorList>
            <person name="Alioto T."/>
            <person name="Alioto T."/>
            <person name="Gomez Garrido J."/>
        </authorList>
    </citation>
    <scope>NUCLEOTIDE SEQUENCE</scope>
</reference>
<dbReference type="InterPro" id="IPR036392">
    <property type="entry name" value="PLAT/LH2_dom_sf"/>
</dbReference>
<dbReference type="PROSITE" id="PS50221">
    <property type="entry name" value="GAIN_B"/>
    <property type="match status" value="1"/>
</dbReference>
<dbReference type="InterPro" id="IPR046791">
    <property type="entry name" value="Polycystin_dom"/>
</dbReference>
<evidence type="ECO:0000256" key="2">
    <source>
        <dbReference type="ARBA" id="ARBA00007200"/>
    </source>
</evidence>
<evidence type="ECO:0000256" key="11">
    <source>
        <dbReference type="PIRSR" id="PIRSR603915-2"/>
    </source>
</evidence>
<dbReference type="GO" id="GO:0016020">
    <property type="term" value="C:membrane"/>
    <property type="evidence" value="ECO:0007669"/>
    <property type="project" value="UniProtKB-SubCell"/>
</dbReference>